<sequence>MATYSYIYLRYSIADKTKLFAEDRRNEDNTLTLCHHSLEQVKSILLIYQGAGNSLAGTPTRADREETRQLHIAITS</sequence>
<name>A0A1M5GQ06_9BACT</name>
<accession>A0A1M5GQ06</accession>
<protein>
    <submittedName>
        <fullName evidence="1">Uncharacterized protein</fullName>
    </submittedName>
</protein>
<dbReference type="EMBL" id="FQUU01000041">
    <property type="protein sequence ID" value="SHG05835.1"/>
    <property type="molecule type" value="Genomic_DNA"/>
</dbReference>
<gene>
    <name evidence="1" type="ORF">SAMN02745131_04203</name>
</gene>
<dbReference type="RefSeq" id="WP_139256545.1">
    <property type="nucleotide sequence ID" value="NZ_FQUU01000041.1"/>
</dbReference>
<keyword evidence="2" id="KW-1185">Reference proteome</keyword>
<reference evidence="1 2" key="1">
    <citation type="submission" date="2016-11" db="EMBL/GenBank/DDBJ databases">
        <authorList>
            <person name="Jaros S."/>
            <person name="Januszkiewicz K."/>
            <person name="Wedrychowicz H."/>
        </authorList>
    </citation>
    <scope>NUCLEOTIDE SEQUENCE [LARGE SCALE GENOMIC DNA]</scope>
    <source>
        <strain evidence="1 2">DSM 18119</strain>
    </source>
</reference>
<dbReference type="AlphaFoldDB" id="A0A1M5GQ06"/>
<organism evidence="1 2">
    <name type="scientific">Flavisolibacter ginsengisoli DSM 18119</name>
    <dbReference type="NCBI Taxonomy" id="1121884"/>
    <lineage>
        <taxon>Bacteria</taxon>
        <taxon>Pseudomonadati</taxon>
        <taxon>Bacteroidota</taxon>
        <taxon>Chitinophagia</taxon>
        <taxon>Chitinophagales</taxon>
        <taxon>Chitinophagaceae</taxon>
        <taxon>Flavisolibacter</taxon>
    </lineage>
</organism>
<dbReference type="Proteomes" id="UP000184048">
    <property type="component" value="Unassembled WGS sequence"/>
</dbReference>
<proteinExistence type="predicted"/>
<evidence type="ECO:0000313" key="2">
    <source>
        <dbReference type="Proteomes" id="UP000184048"/>
    </source>
</evidence>
<evidence type="ECO:0000313" key="1">
    <source>
        <dbReference type="EMBL" id="SHG05835.1"/>
    </source>
</evidence>